<keyword evidence="2" id="KW-1185">Reference proteome</keyword>
<gene>
    <name evidence="1" type="ORF">GGQ99_002382</name>
</gene>
<protein>
    <submittedName>
        <fullName evidence="1">Uncharacterized protein</fullName>
    </submittedName>
</protein>
<organism evidence="1 2">
    <name type="scientific">Aminobacter niigataensis</name>
    <dbReference type="NCBI Taxonomy" id="83265"/>
    <lineage>
        <taxon>Bacteria</taxon>
        <taxon>Pseudomonadati</taxon>
        <taxon>Pseudomonadota</taxon>
        <taxon>Alphaproteobacteria</taxon>
        <taxon>Hyphomicrobiales</taxon>
        <taxon>Phyllobacteriaceae</taxon>
        <taxon>Aminobacter</taxon>
    </lineage>
</organism>
<proteinExistence type="predicted"/>
<name>A0ABR6L1E7_9HYPH</name>
<accession>A0ABR6L1E7</accession>
<evidence type="ECO:0000313" key="1">
    <source>
        <dbReference type="EMBL" id="MBB4650627.1"/>
    </source>
</evidence>
<evidence type="ECO:0000313" key="2">
    <source>
        <dbReference type="Proteomes" id="UP000539538"/>
    </source>
</evidence>
<comment type="caution">
    <text evidence="1">The sequence shown here is derived from an EMBL/GenBank/DDBJ whole genome shotgun (WGS) entry which is preliminary data.</text>
</comment>
<dbReference type="Proteomes" id="UP000539538">
    <property type="component" value="Unassembled WGS sequence"/>
</dbReference>
<dbReference type="EMBL" id="JACHOT010000002">
    <property type="protein sequence ID" value="MBB4650627.1"/>
    <property type="molecule type" value="Genomic_DNA"/>
</dbReference>
<dbReference type="RefSeq" id="WP_183262679.1">
    <property type="nucleotide sequence ID" value="NZ_BAAAVZ010000002.1"/>
</dbReference>
<sequence length="306" mass="34220">MYPEWTKYAAKMPATMENRVFELREVRTIMHMQDALKSIEDGRVAARLVYDESKLNKSRLPVVWTSANSWADGSIYGNVEFCFEWARLVSGMEFYWVEAITKYKPPAYRLLVSMPGASLPNGLVAQYNPAVDDGPIKLVAGKWFWNGTNTSEIMFAHDLSLEQATIGFVDHHPRMCRYGGSQCPERTHKNYHASSRVLSHILAKNVQTLDKQLSPQNSGGRNYVLDHATTWLWLKLIQSPPDGGPVNDPKDAANVMLGALALVSMGKMEAAKSTAGTIANKTLRKNALAQIVADHFGIAQWTFENE</sequence>
<reference evidence="1 2" key="1">
    <citation type="submission" date="2020-08" db="EMBL/GenBank/DDBJ databases">
        <title>Genomic Encyclopedia of Type Strains, Phase IV (KMG-IV): sequencing the most valuable type-strain genomes for metagenomic binning, comparative biology and taxonomic classification.</title>
        <authorList>
            <person name="Goeker M."/>
        </authorList>
    </citation>
    <scope>NUCLEOTIDE SEQUENCE [LARGE SCALE GENOMIC DNA]</scope>
    <source>
        <strain evidence="1 2">DSM 7050</strain>
    </source>
</reference>